<name>T1H322_MEGSC</name>
<keyword evidence="2" id="KW-1185">Reference proteome</keyword>
<dbReference type="Proteomes" id="UP000015102">
    <property type="component" value="Unassembled WGS sequence"/>
</dbReference>
<reference evidence="1" key="2">
    <citation type="submission" date="2015-06" db="UniProtKB">
        <authorList>
            <consortium name="EnsemblMetazoa"/>
        </authorList>
    </citation>
    <scope>IDENTIFICATION</scope>
</reference>
<accession>T1H322</accession>
<dbReference type="EMBL" id="CAQQ02387508">
    <property type="status" value="NOT_ANNOTATED_CDS"/>
    <property type="molecule type" value="Genomic_DNA"/>
</dbReference>
<dbReference type="EMBL" id="CAQQ02387509">
    <property type="status" value="NOT_ANNOTATED_CDS"/>
    <property type="molecule type" value="Genomic_DNA"/>
</dbReference>
<dbReference type="HOGENOM" id="CLU_2906641_0_0_1"/>
<evidence type="ECO:0000313" key="1">
    <source>
        <dbReference type="EnsemblMetazoa" id="MESCA010633-PA"/>
    </source>
</evidence>
<organism evidence="1 2">
    <name type="scientific">Megaselia scalaris</name>
    <name type="common">Humpbacked fly</name>
    <name type="synonym">Phora scalaris</name>
    <dbReference type="NCBI Taxonomy" id="36166"/>
    <lineage>
        <taxon>Eukaryota</taxon>
        <taxon>Metazoa</taxon>
        <taxon>Ecdysozoa</taxon>
        <taxon>Arthropoda</taxon>
        <taxon>Hexapoda</taxon>
        <taxon>Insecta</taxon>
        <taxon>Pterygota</taxon>
        <taxon>Neoptera</taxon>
        <taxon>Endopterygota</taxon>
        <taxon>Diptera</taxon>
        <taxon>Brachycera</taxon>
        <taxon>Muscomorpha</taxon>
        <taxon>Platypezoidea</taxon>
        <taxon>Phoridae</taxon>
        <taxon>Megaseliini</taxon>
        <taxon>Megaselia</taxon>
    </lineage>
</organism>
<reference evidence="2" key="1">
    <citation type="submission" date="2013-02" db="EMBL/GenBank/DDBJ databases">
        <authorList>
            <person name="Hughes D."/>
        </authorList>
    </citation>
    <scope>NUCLEOTIDE SEQUENCE</scope>
    <source>
        <strain>Durham</strain>
        <strain evidence="2">NC isolate 2 -- Noor lab</strain>
    </source>
</reference>
<proteinExistence type="predicted"/>
<dbReference type="EMBL" id="CAQQ02387507">
    <property type="status" value="NOT_ANNOTATED_CDS"/>
    <property type="molecule type" value="Genomic_DNA"/>
</dbReference>
<evidence type="ECO:0000313" key="2">
    <source>
        <dbReference type="Proteomes" id="UP000015102"/>
    </source>
</evidence>
<dbReference type="AlphaFoldDB" id="T1H322"/>
<protein>
    <submittedName>
        <fullName evidence="1">Uncharacterized protein</fullName>
    </submittedName>
</protein>
<sequence>MYFAYGTYNSVTSLTPCECKTLIRVTNIHQISSSFAPSKGGEHGSLCSGRHLAGHGTILAND</sequence>
<dbReference type="EnsemblMetazoa" id="MESCA010633-RA">
    <property type="protein sequence ID" value="MESCA010633-PA"/>
    <property type="gene ID" value="MESCA010633"/>
</dbReference>